<gene>
    <name evidence="7" type="ORF">HPLM_LOCUS1748</name>
</gene>
<comment type="subcellular location">
    <subcellularLocation>
        <location evidence="1">Membrane</location>
        <topology evidence="1">Single-pass membrane protein</topology>
    </subcellularLocation>
</comment>
<evidence type="ECO:0000256" key="1">
    <source>
        <dbReference type="ARBA" id="ARBA00004167"/>
    </source>
</evidence>
<dbReference type="EMBL" id="UZAF01002615">
    <property type="protein sequence ID" value="VDO11107.1"/>
    <property type="molecule type" value="Genomic_DNA"/>
</dbReference>
<evidence type="ECO:0000256" key="4">
    <source>
        <dbReference type="ARBA" id="ARBA00022679"/>
    </source>
</evidence>
<dbReference type="GO" id="GO:0016020">
    <property type="term" value="C:membrane"/>
    <property type="evidence" value="ECO:0007669"/>
    <property type="project" value="UniProtKB-SubCell"/>
</dbReference>
<dbReference type="PANTHER" id="PTHR47024">
    <property type="entry name" value="BIOFILM ABSENT ON HEAD (AFTER YERSINIA EXPOSURE)-RELATED"/>
    <property type="match status" value="1"/>
</dbReference>
<evidence type="ECO:0000256" key="6">
    <source>
        <dbReference type="RuleBase" id="RU366017"/>
    </source>
</evidence>
<dbReference type="AlphaFoldDB" id="A0A0N4VWT0"/>
<dbReference type="Pfam" id="PF01697">
    <property type="entry name" value="Glyco_transf_92"/>
    <property type="match status" value="1"/>
</dbReference>
<evidence type="ECO:0000313" key="8">
    <source>
        <dbReference type="Proteomes" id="UP000268014"/>
    </source>
</evidence>
<dbReference type="WBParaSite" id="HPLM_0000175001-mRNA-1">
    <property type="protein sequence ID" value="HPLM_0000175001-mRNA-1"/>
    <property type="gene ID" value="HPLM_0000175001"/>
</dbReference>
<comment type="similarity">
    <text evidence="2 6">Belongs to the glycosyltransferase 92 family.</text>
</comment>
<dbReference type="GO" id="GO:0016757">
    <property type="term" value="F:glycosyltransferase activity"/>
    <property type="evidence" value="ECO:0007669"/>
    <property type="project" value="UniProtKB-UniRule"/>
</dbReference>
<keyword evidence="3 6" id="KW-0328">Glycosyltransferase</keyword>
<evidence type="ECO:0000256" key="5">
    <source>
        <dbReference type="ARBA" id="ARBA00023136"/>
    </source>
</evidence>
<keyword evidence="8" id="KW-1185">Reference proteome</keyword>
<name>A0A0N4VWT0_HAEPC</name>
<organism evidence="9">
    <name type="scientific">Haemonchus placei</name>
    <name type="common">Barber's pole worm</name>
    <dbReference type="NCBI Taxonomy" id="6290"/>
    <lineage>
        <taxon>Eukaryota</taxon>
        <taxon>Metazoa</taxon>
        <taxon>Ecdysozoa</taxon>
        <taxon>Nematoda</taxon>
        <taxon>Chromadorea</taxon>
        <taxon>Rhabditida</taxon>
        <taxon>Rhabditina</taxon>
        <taxon>Rhabditomorpha</taxon>
        <taxon>Strongyloidea</taxon>
        <taxon>Trichostrongylidae</taxon>
        <taxon>Haemonchus</taxon>
    </lineage>
</organism>
<dbReference type="PANTHER" id="PTHR47024:SF1">
    <property type="entry name" value="GLYCOSYLTRANSFERASE FAMILY 92 PROTEIN"/>
    <property type="match status" value="1"/>
</dbReference>
<evidence type="ECO:0000313" key="9">
    <source>
        <dbReference type="WBParaSite" id="HPLM_0000175001-mRNA-1"/>
    </source>
</evidence>
<dbReference type="OrthoDB" id="5777994at2759"/>
<reference evidence="7 8" key="2">
    <citation type="submission" date="2018-11" db="EMBL/GenBank/DDBJ databases">
        <authorList>
            <consortium name="Pathogen Informatics"/>
        </authorList>
    </citation>
    <scope>NUCLEOTIDE SEQUENCE [LARGE SCALE GENOMIC DNA]</scope>
    <source>
        <strain evidence="7 8">MHpl1</strain>
    </source>
</reference>
<dbReference type="Proteomes" id="UP000268014">
    <property type="component" value="Unassembled WGS sequence"/>
</dbReference>
<accession>A0A0N4VWT0</accession>
<sequence length="232" mass="27060">MTSTTLTAQLLILARLCFPPFRFSYFLSNYRTDLNEWSIIHLILLGLGHFYGSKHVLYMSSPPVGCSTDPAASFLAARYPPRTIESSCPWGWAPGCLYNSYVFDAQLKTDTTAESVSCDCLMNDLRLPLHRIPSRTKGKLSVCVPPIYWGLIFFLETWRAHGANHVFMYYHSSTKDVRRVLDHYQKEVFDFSSWRCVGRMPMPNRFEKFQSISFYFLHLGWEKEYKEEVFDR</sequence>
<reference evidence="9" key="1">
    <citation type="submission" date="2017-02" db="UniProtKB">
        <authorList>
            <consortium name="WormBaseParasite"/>
        </authorList>
    </citation>
    <scope>IDENTIFICATION</scope>
</reference>
<keyword evidence="4 6" id="KW-0808">Transferase</keyword>
<evidence type="ECO:0000256" key="3">
    <source>
        <dbReference type="ARBA" id="ARBA00022676"/>
    </source>
</evidence>
<protein>
    <recommendedName>
        <fullName evidence="6">Glycosyltransferase family 92 protein</fullName>
        <ecNumber evidence="6">2.4.1.-</ecNumber>
    </recommendedName>
</protein>
<dbReference type="EC" id="2.4.1.-" evidence="6"/>
<keyword evidence="5" id="KW-0472">Membrane</keyword>
<proteinExistence type="inferred from homology"/>
<evidence type="ECO:0000256" key="2">
    <source>
        <dbReference type="ARBA" id="ARBA00007647"/>
    </source>
</evidence>
<dbReference type="InterPro" id="IPR008166">
    <property type="entry name" value="Glyco_transf_92"/>
</dbReference>
<evidence type="ECO:0000313" key="7">
    <source>
        <dbReference type="EMBL" id="VDO11107.1"/>
    </source>
</evidence>